<feature type="transmembrane region" description="Helical" evidence="7">
    <location>
        <begin position="343"/>
        <end position="363"/>
    </location>
</feature>
<feature type="transmembrane region" description="Helical" evidence="7">
    <location>
        <begin position="59"/>
        <end position="80"/>
    </location>
</feature>
<feature type="transmembrane region" description="Helical" evidence="7">
    <location>
        <begin position="149"/>
        <end position="173"/>
    </location>
</feature>
<evidence type="ECO:0000259" key="8">
    <source>
        <dbReference type="PROSITE" id="PS50850"/>
    </source>
</evidence>
<dbReference type="EMBL" id="VUNS01000021">
    <property type="protein sequence ID" value="MST98620.1"/>
    <property type="molecule type" value="Genomic_DNA"/>
</dbReference>
<dbReference type="PANTHER" id="PTHR23514:SF3">
    <property type="entry name" value="BYPASS OF STOP CODON PROTEIN 6"/>
    <property type="match status" value="1"/>
</dbReference>
<reference evidence="9 10" key="1">
    <citation type="submission" date="2019-08" db="EMBL/GenBank/DDBJ databases">
        <title>In-depth cultivation of the pig gut microbiome towards novel bacterial diversity and tailored functional studies.</title>
        <authorList>
            <person name="Wylensek D."/>
            <person name="Hitch T.C.A."/>
            <person name="Clavel T."/>
        </authorList>
    </citation>
    <scope>NUCLEOTIDE SEQUENCE [LARGE SCALE GENOMIC DNA]</scope>
    <source>
        <strain evidence="9 10">BBE-744-WT-12</strain>
    </source>
</reference>
<keyword evidence="4 7" id="KW-0812">Transmembrane</keyword>
<dbReference type="PANTHER" id="PTHR23514">
    <property type="entry name" value="BYPASS OF STOP CODON PROTEIN 6"/>
    <property type="match status" value="1"/>
</dbReference>
<sequence length="405" mass="43692">MVCSGKEGGRRRRSAIMFFGNKRLALLVIIYIGFISLGLPDNILGVAWDSMRTEFGVPVYYAGFISTLLTLCSAVSAFFSGAILRRLGTGKLLVICGFMTGCGLLGYALSPFFRVLLLFAVPLGFGQGAIDTGMNYFVARHYTSRDMNWLHCCWGIGASAGPLMITLILSAGWSWRCGYGIVSAVQLCLAGLFLMTLNLWKETGTGGDGGRAEAFEGKVRYSLRFFCCPLMMFLYCGAEYSLGLWGYLFLTQCRGYSPEAAGYAVTGYWGMLTFGRFLLGFIANRLGNTRQIRFSTLLGLAGAVLLLSDLPFLPAAALGLIGFAFATFYPAMMHAAPERFDDATAATVIGYQGGAAMLGIALLPAGFGYLASVFSFDLLPYFAGGVCALLFLIQWKVDGSGRSRA</sequence>
<feature type="transmembrane region" description="Helical" evidence="7">
    <location>
        <begin position="369"/>
        <end position="393"/>
    </location>
</feature>
<evidence type="ECO:0000256" key="6">
    <source>
        <dbReference type="ARBA" id="ARBA00023136"/>
    </source>
</evidence>
<keyword evidence="6 7" id="KW-0472">Membrane</keyword>
<proteinExistence type="inferred from homology"/>
<comment type="subcellular location">
    <subcellularLocation>
        <location evidence="1">Endomembrane system</location>
        <topology evidence="1">Multi-pass membrane protein</topology>
    </subcellularLocation>
</comment>
<dbReference type="InterPro" id="IPR036259">
    <property type="entry name" value="MFS_trans_sf"/>
</dbReference>
<dbReference type="SUPFAM" id="SSF103473">
    <property type="entry name" value="MFS general substrate transporter"/>
    <property type="match status" value="1"/>
</dbReference>
<keyword evidence="3" id="KW-0813">Transport</keyword>
<feature type="transmembrane region" description="Helical" evidence="7">
    <location>
        <begin position="313"/>
        <end position="331"/>
    </location>
</feature>
<dbReference type="GO" id="GO:0012505">
    <property type="term" value="C:endomembrane system"/>
    <property type="evidence" value="ECO:0007669"/>
    <property type="project" value="UniProtKB-SubCell"/>
</dbReference>
<evidence type="ECO:0000256" key="1">
    <source>
        <dbReference type="ARBA" id="ARBA00004127"/>
    </source>
</evidence>
<evidence type="ECO:0000256" key="3">
    <source>
        <dbReference type="ARBA" id="ARBA00022448"/>
    </source>
</evidence>
<dbReference type="Pfam" id="PF07690">
    <property type="entry name" value="MFS_1"/>
    <property type="match status" value="1"/>
</dbReference>
<dbReference type="PROSITE" id="PS50850">
    <property type="entry name" value="MFS"/>
    <property type="match status" value="1"/>
</dbReference>
<dbReference type="GO" id="GO:0016020">
    <property type="term" value="C:membrane"/>
    <property type="evidence" value="ECO:0007669"/>
    <property type="project" value="TreeGrafter"/>
</dbReference>
<dbReference type="InterPro" id="IPR011701">
    <property type="entry name" value="MFS"/>
</dbReference>
<feature type="transmembrane region" description="Helical" evidence="7">
    <location>
        <begin position="21"/>
        <end position="39"/>
    </location>
</feature>
<evidence type="ECO:0000313" key="9">
    <source>
        <dbReference type="EMBL" id="MST98620.1"/>
    </source>
</evidence>
<protein>
    <submittedName>
        <fullName evidence="9">MFS transporter</fullName>
    </submittedName>
</protein>
<feature type="transmembrane region" description="Helical" evidence="7">
    <location>
        <begin position="179"/>
        <end position="200"/>
    </location>
</feature>
<comment type="caution">
    <text evidence="9">The sequence shown here is derived from an EMBL/GenBank/DDBJ whole genome shotgun (WGS) entry which is preliminary data.</text>
</comment>
<dbReference type="InterPro" id="IPR051788">
    <property type="entry name" value="MFS_Transporter"/>
</dbReference>
<accession>A0A844G491</accession>
<evidence type="ECO:0000313" key="10">
    <source>
        <dbReference type="Proteomes" id="UP000435649"/>
    </source>
</evidence>
<gene>
    <name evidence="9" type="ORF">FYJ85_16395</name>
</gene>
<feature type="transmembrane region" description="Helical" evidence="7">
    <location>
        <begin position="92"/>
        <end position="109"/>
    </location>
</feature>
<feature type="domain" description="Major facilitator superfamily (MFS) profile" evidence="8">
    <location>
        <begin position="26"/>
        <end position="402"/>
    </location>
</feature>
<dbReference type="Proteomes" id="UP000435649">
    <property type="component" value="Unassembled WGS sequence"/>
</dbReference>
<evidence type="ECO:0000256" key="4">
    <source>
        <dbReference type="ARBA" id="ARBA00022692"/>
    </source>
</evidence>
<feature type="transmembrane region" description="Helical" evidence="7">
    <location>
        <begin position="221"/>
        <end position="248"/>
    </location>
</feature>
<evidence type="ECO:0000256" key="2">
    <source>
        <dbReference type="ARBA" id="ARBA00008335"/>
    </source>
</evidence>
<dbReference type="AlphaFoldDB" id="A0A844G491"/>
<organism evidence="9 10">
    <name type="scientific">Victivallis lenta</name>
    <dbReference type="NCBI Taxonomy" id="2606640"/>
    <lineage>
        <taxon>Bacteria</taxon>
        <taxon>Pseudomonadati</taxon>
        <taxon>Lentisphaerota</taxon>
        <taxon>Lentisphaeria</taxon>
        <taxon>Victivallales</taxon>
        <taxon>Victivallaceae</taxon>
        <taxon>Victivallis</taxon>
    </lineage>
</organism>
<dbReference type="Gene3D" id="1.20.1250.20">
    <property type="entry name" value="MFS general substrate transporter like domains"/>
    <property type="match status" value="2"/>
</dbReference>
<dbReference type="InterPro" id="IPR020846">
    <property type="entry name" value="MFS_dom"/>
</dbReference>
<name>A0A844G491_9BACT</name>
<evidence type="ECO:0000256" key="5">
    <source>
        <dbReference type="ARBA" id="ARBA00022989"/>
    </source>
</evidence>
<feature type="transmembrane region" description="Helical" evidence="7">
    <location>
        <begin position="115"/>
        <end position="137"/>
    </location>
</feature>
<keyword evidence="10" id="KW-1185">Reference proteome</keyword>
<keyword evidence="5 7" id="KW-1133">Transmembrane helix</keyword>
<evidence type="ECO:0000256" key="7">
    <source>
        <dbReference type="SAM" id="Phobius"/>
    </source>
</evidence>
<comment type="similarity">
    <text evidence="2">Belongs to the major facilitator superfamily.</text>
</comment>
<dbReference type="GO" id="GO:0022857">
    <property type="term" value="F:transmembrane transporter activity"/>
    <property type="evidence" value="ECO:0007669"/>
    <property type="project" value="InterPro"/>
</dbReference>
<feature type="transmembrane region" description="Helical" evidence="7">
    <location>
        <begin position="260"/>
        <end position="279"/>
    </location>
</feature>